<evidence type="ECO:0000256" key="1">
    <source>
        <dbReference type="ARBA" id="ARBA00007358"/>
    </source>
</evidence>
<evidence type="ECO:0000256" key="2">
    <source>
        <dbReference type="ARBA" id="ARBA00023002"/>
    </source>
</evidence>
<keyword evidence="6" id="KW-1185">Reference proteome</keyword>
<dbReference type="Pfam" id="PF00465">
    <property type="entry name" value="Fe-ADH"/>
    <property type="match status" value="1"/>
</dbReference>
<dbReference type="EMBL" id="AP017312">
    <property type="protein sequence ID" value="BAU27970.1"/>
    <property type="molecule type" value="Genomic_DNA"/>
</dbReference>
<dbReference type="InterPro" id="IPR039697">
    <property type="entry name" value="Alcohol_dehydrogenase_Fe"/>
</dbReference>
<sequence length="382" mass="40845">MNISKFVAPEIIFGIGGLEQAGESCRRLGARKALIVSDAGVLEAGWVEHIITFCRNSGLEYELFYSITSNPKDYEVTAGALHYRQTDCDAVIGVGGGSAIDAAKAIAILATNEGVIHDYEGIDNIHTPLPPMVMIATTAGSGSEVSQFSVIVDSTRQVKMTIISKSLVPDIAIIDPRTLATKDTELTAETGMDVLTHGIEAFVSVAATPLTDVQAKNAISLVSKHLRASTASRTNEEAKTAMAMASLQAGLAFSNAILGAVHAMSHAVGGRLDMPHGKLNAILLPYVMEYNYLAAPEKFMHIAELMGQNVSGMTVAEAGKRAIHHVRMLATDIDIPARLSDIGLDDARIPELSRAAREDACLITNPRDMSVRDLETLFYRAL</sequence>
<dbReference type="PANTHER" id="PTHR11496">
    <property type="entry name" value="ALCOHOL DEHYDROGENASE"/>
    <property type="match status" value="1"/>
</dbReference>
<evidence type="ECO:0000259" key="3">
    <source>
        <dbReference type="Pfam" id="PF00465"/>
    </source>
</evidence>
<reference evidence="5 6" key="1">
    <citation type="submission" date="2015-12" db="EMBL/GenBank/DDBJ databases">
        <title>Genome sequence of Aneurinibacillus soli.</title>
        <authorList>
            <person name="Lee J.S."/>
            <person name="Lee K.C."/>
            <person name="Kim K.K."/>
            <person name="Lee B.W."/>
        </authorList>
    </citation>
    <scope>NUCLEOTIDE SEQUENCE [LARGE SCALE GENOMIC DNA]</scope>
    <source>
        <strain evidence="5 6">CB4</strain>
    </source>
</reference>
<evidence type="ECO:0000313" key="5">
    <source>
        <dbReference type="EMBL" id="BAU27970.1"/>
    </source>
</evidence>
<gene>
    <name evidence="5" type="primary">dhaT_1</name>
    <name evidence="5" type="ORF">CB4_02144</name>
</gene>
<dbReference type="InterPro" id="IPR001670">
    <property type="entry name" value="ADH_Fe/GldA"/>
</dbReference>
<feature type="domain" description="Alcohol dehydrogenase iron-type/glycerol dehydrogenase GldA" evidence="3">
    <location>
        <begin position="9"/>
        <end position="176"/>
    </location>
</feature>
<dbReference type="GO" id="GO:0047516">
    <property type="term" value="F:1,3-propanediol dehydrogenase activity"/>
    <property type="evidence" value="ECO:0007669"/>
    <property type="project" value="UniProtKB-EC"/>
</dbReference>
<accession>A0A0U5B073</accession>
<dbReference type="GO" id="GO:0004022">
    <property type="term" value="F:alcohol dehydrogenase (NAD+) activity"/>
    <property type="evidence" value="ECO:0007669"/>
    <property type="project" value="UniProtKB-ARBA"/>
</dbReference>
<dbReference type="Gene3D" id="3.40.50.1970">
    <property type="match status" value="1"/>
</dbReference>
<dbReference type="RefSeq" id="WP_096465733.1">
    <property type="nucleotide sequence ID" value="NZ_AP017312.1"/>
</dbReference>
<dbReference type="SUPFAM" id="SSF56796">
    <property type="entry name" value="Dehydroquinate synthase-like"/>
    <property type="match status" value="1"/>
</dbReference>
<dbReference type="InterPro" id="IPR056798">
    <property type="entry name" value="ADH_Fe_C"/>
</dbReference>
<feature type="domain" description="Fe-containing alcohol dehydrogenase-like C-terminal" evidence="4">
    <location>
        <begin position="187"/>
        <end position="381"/>
    </location>
</feature>
<dbReference type="AlphaFoldDB" id="A0A0U5B073"/>
<dbReference type="OrthoDB" id="9815791at2"/>
<organism evidence="5 6">
    <name type="scientific">Aneurinibacillus soli</name>
    <dbReference type="NCBI Taxonomy" id="1500254"/>
    <lineage>
        <taxon>Bacteria</taxon>
        <taxon>Bacillati</taxon>
        <taxon>Bacillota</taxon>
        <taxon>Bacilli</taxon>
        <taxon>Bacillales</taxon>
        <taxon>Paenibacillaceae</taxon>
        <taxon>Aneurinibacillus group</taxon>
        <taxon>Aneurinibacillus</taxon>
    </lineage>
</organism>
<dbReference type="Pfam" id="PF25137">
    <property type="entry name" value="ADH_Fe_C"/>
    <property type="match status" value="1"/>
</dbReference>
<dbReference type="FunFam" id="3.40.50.1970:FF:000003">
    <property type="entry name" value="Alcohol dehydrogenase, iron-containing"/>
    <property type="match status" value="1"/>
</dbReference>
<evidence type="ECO:0000259" key="4">
    <source>
        <dbReference type="Pfam" id="PF25137"/>
    </source>
</evidence>
<name>A0A0U5B073_9BACL</name>
<proteinExistence type="inferred from homology"/>
<dbReference type="Gene3D" id="1.20.1090.10">
    <property type="entry name" value="Dehydroquinate synthase-like - alpha domain"/>
    <property type="match status" value="1"/>
</dbReference>
<dbReference type="GO" id="GO:0046872">
    <property type="term" value="F:metal ion binding"/>
    <property type="evidence" value="ECO:0007669"/>
    <property type="project" value="InterPro"/>
</dbReference>
<evidence type="ECO:0000313" key="6">
    <source>
        <dbReference type="Proteomes" id="UP000217696"/>
    </source>
</evidence>
<dbReference type="EC" id="1.1.1.202" evidence="5"/>
<dbReference type="FunFam" id="1.20.1090.10:FF:000001">
    <property type="entry name" value="Aldehyde-alcohol dehydrogenase"/>
    <property type="match status" value="1"/>
</dbReference>
<dbReference type="Proteomes" id="UP000217696">
    <property type="component" value="Chromosome"/>
</dbReference>
<protein>
    <submittedName>
        <fullName evidence="5">1,3-propanediol dehydrogenase</fullName>
        <ecNumber evidence="5">1.1.1.202</ecNumber>
    </submittedName>
</protein>
<keyword evidence="2 5" id="KW-0560">Oxidoreductase</keyword>
<comment type="similarity">
    <text evidence="1">Belongs to the iron-containing alcohol dehydrogenase family.</text>
</comment>
<dbReference type="PANTHER" id="PTHR11496:SF102">
    <property type="entry name" value="ALCOHOL DEHYDROGENASE 4"/>
    <property type="match status" value="1"/>
</dbReference>
<dbReference type="KEGG" id="asoc:CB4_02144"/>